<reference evidence="2 3" key="1">
    <citation type="submission" date="2019-03" db="EMBL/GenBank/DDBJ databases">
        <title>Alkanindiges illinoisensis: a potential pathogenic isolated from ascites of a gastric cancer patient with abdominal metastasis.</title>
        <authorList>
            <person name="Hu X."/>
            <person name="Yang B."/>
            <person name="Yan X."/>
            <person name="Lin L."/>
            <person name="Zhao H."/>
            <person name="Zhou F."/>
            <person name="Su B."/>
            <person name="Chen J."/>
            <person name="Rui Y."/>
            <person name="Wang Q."/>
            <person name="Zheng L."/>
        </authorList>
    </citation>
    <scope>NUCLEOTIDE SEQUENCE [LARGE SCALE GENOMIC DNA]</scope>
    <source>
        <strain evidence="2 3">NFYY 23406</strain>
    </source>
</reference>
<dbReference type="Proteomes" id="UP000297834">
    <property type="component" value="Unassembled WGS sequence"/>
</dbReference>
<sequence length="169" mass="19031">MKTYYMTWDIIDITDKVLAGEIANSFEFFKDNFGGNCLELFYDRNGKKKPAKRRGWSATITVVAVGEGGIKHELVLDYTPDRKMFLKEFMDGITGYWLAECDATLPDTDCESATAYASCKAPDASPKTKIKKHKQPMRKVKRQSEDTAFNAVADASANQPRIRVSLEDL</sequence>
<evidence type="ECO:0000313" key="3">
    <source>
        <dbReference type="Proteomes" id="UP000297834"/>
    </source>
</evidence>
<dbReference type="EMBL" id="SNTY01000085">
    <property type="protein sequence ID" value="TEU23351.1"/>
    <property type="molecule type" value="Genomic_DNA"/>
</dbReference>
<feature type="region of interest" description="Disordered" evidence="1">
    <location>
        <begin position="124"/>
        <end position="152"/>
    </location>
</feature>
<dbReference type="AlphaFoldDB" id="A0A4Y7X8W6"/>
<evidence type="ECO:0000256" key="1">
    <source>
        <dbReference type="SAM" id="MobiDB-lite"/>
    </source>
</evidence>
<protein>
    <submittedName>
        <fullName evidence="2">Uncharacterized protein</fullName>
    </submittedName>
</protein>
<keyword evidence="3" id="KW-1185">Reference proteome</keyword>
<proteinExistence type="predicted"/>
<feature type="compositionally biased region" description="Basic residues" evidence="1">
    <location>
        <begin position="128"/>
        <end position="141"/>
    </location>
</feature>
<name>A0A4Y7X8W6_9GAMM</name>
<comment type="caution">
    <text evidence="2">The sequence shown here is derived from an EMBL/GenBank/DDBJ whole genome shotgun (WGS) entry which is preliminary data.</text>
</comment>
<accession>A0A4Y7X8W6</accession>
<dbReference type="RefSeq" id="WP_134245766.1">
    <property type="nucleotide sequence ID" value="NZ_SNTY01000085.1"/>
</dbReference>
<gene>
    <name evidence="2" type="ORF">E2B99_13620</name>
</gene>
<organism evidence="2 3">
    <name type="scientific">Alkanindiges illinoisensis</name>
    <dbReference type="NCBI Taxonomy" id="197183"/>
    <lineage>
        <taxon>Bacteria</taxon>
        <taxon>Pseudomonadati</taxon>
        <taxon>Pseudomonadota</taxon>
        <taxon>Gammaproteobacteria</taxon>
        <taxon>Moraxellales</taxon>
        <taxon>Moraxellaceae</taxon>
        <taxon>Alkanindiges</taxon>
    </lineage>
</organism>
<evidence type="ECO:0000313" key="2">
    <source>
        <dbReference type="EMBL" id="TEU23351.1"/>
    </source>
</evidence>